<dbReference type="InterPro" id="IPR013783">
    <property type="entry name" value="Ig-like_fold"/>
</dbReference>
<feature type="domain" description="Fibronectin type-III" evidence="3">
    <location>
        <begin position="55"/>
        <end position="150"/>
    </location>
</feature>
<feature type="domain" description="Fibronectin type-III" evidence="3">
    <location>
        <begin position="259"/>
        <end position="359"/>
    </location>
</feature>
<name>A0A8X7XLQ3_POLSE</name>
<dbReference type="PROSITE" id="PS50853">
    <property type="entry name" value="FN3"/>
    <property type="match status" value="3"/>
</dbReference>
<dbReference type="EMBL" id="JAATIS010000139">
    <property type="protein sequence ID" value="KAG2470302.1"/>
    <property type="molecule type" value="Genomic_DNA"/>
</dbReference>
<evidence type="ECO:0000256" key="1">
    <source>
        <dbReference type="ARBA" id="ARBA00022737"/>
    </source>
</evidence>
<dbReference type="CDD" id="cd00063">
    <property type="entry name" value="FN3"/>
    <property type="match status" value="3"/>
</dbReference>
<dbReference type="Gene3D" id="2.60.40.10">
    <property type="entry name" value="Immunoglobulins"/>
    <property type="match status" value="4"/>
</dbReference>
<protein>
    <submittedName>
        <fullName evidence="4">TITIN protein</fullName>
    </submittedName>
</protein>
<sequence>MKIDTEVLGRTEASSKLRFPESNREDTGYYTITASNRLGTSSRTIKAEILDRPSPPRNLVVSEIKAESCYLTFDAPVDNGGSEITNYIIDKRDASVKKSEWEEISNCIIERRLGVWKLNTGGEYQFRVRAENKYGISDDCCSGKVVIKDPFGLPGPPSKPIVTEHTNTSMLVTWEPPLDNGGATITGYWLEKREVGGVYWARVNRGPVTKPAVKGLEYNVLRLIEGVEYQFRVMATNIVGTGPPSEPSDPVLAADPIYPPGAPTGLDVTDKTKNSVSLGWKAPDKDGGSPIKGYIIEMQPEGTSDWTRANDPEKLHPTCAFTVPNLPELKKYRFRVKAVNAAGESEPSQITGEIIVKEIQEEPDITIDVNAQELLGCRAGTNIRIPATITGRPVPKVTWEYEGDAPKQLKGWSLRHPCGLPGASNRENVNGAYSIV</sequence>
<dbReference type="PANTHER" id="PTHR14340">
    <property type="entry name" value="MICROFIBRIL-ASSOCIATED GLYCOPROTEIN 3"/>
    <property type="match status" value="1"/>
</dbReference>
<dbReference type="Pfam" id="PF00041">
    <property type="entry name" value="fn3"/>
    <property type="match status" value="3"/>
</dbReference>
<dbReference type="FunFam" id="2.60.40.10:FF:000073">
    <property type="entry name" value="titin isoform X1"/>
    <property type="match status" value="1"/>
</dbReference>
<gene>
    <name evidence="4" type="primary">Ttn_3</name>
    <name evidence="4" type="ORF">GTO96_0018593</name>
</gene>
<dbReference type="InterPro" id="IPR036116">
    <property type="entry name" value="FN3_sf"/>
</dbReference>
<dbReference type="AlphaFoldDB" id="A0A8X7XLQ3"/>
<dbReference type="SUPFAM" id="SSF49265">
    <property type="entry name" value="Fibronectin type III"/>
    <property type="match status" value="2"/>
</dbReference>
<dbReference type="FunFam" id="2.60.40.10:FF:000034">
    <property type="entry name" value="Titin isoform A"/>
    <property type="match status" value="1"/>
</dbReference>
<keyword evidence="2" id="KW-0393">Immunoglobulin domain</keyword>
<dbReference type="FunFam" id="2.60.40.10:FF:000003">
    <property type="entry name" value="Titin isoform E"/>
    <property type="match status" value="1"/>
</dbReference>
<feature type="non-terminal residue" evidence="4">
    <location>
        <position position="1"/>
    </location>
</feature>
<reference evidence="4 5" key="1">
    <citation type="journal article" date="2021" name="Cell">
        <title>Tracing the genetic footprints of vertebrate landing in non-teleost ray-finned fishes.</title>
        <authorList>
            <person name="Bi X."/>
            <person name="Wang K."/>
            <person name="Yang L."/>
            <person name="Pan H."/>
            <person name="Jiang H."/>
            <person name="Wei Q."/>
            <person name="Fang M."/>
            <person name="Yu H."/>
            <person name="Zhu C."/>
            <person name="Cai Y."/>
            <person name="He Y."/>
            <person name="Gan X."/>
            <person name="Zeng H."/>
            <person name="Yu D."/>
            <person name="Zhu Y."/>
            <person name="Jiang H."/>
            <person name="Qiu Q."/>
            <person name="Yang H."/>
            <person name="Zhang Y.E."/>
            <person name="Wang W."/>
            <person name="Zhu M."/>
            <person name="He S."/>
            <person name="Zhang G."/>
        </authorList>
    </citation>
    <scope>NUCLEOTIDE SEQUENCE [LARGE SCALE GENOMIC DNA]</scope>
    <source>
        <strain evidence="4">Bchr_013</strain>
    </source>
</reference>
<evidence type="ECO:0000313" key="5">
    <source>
        <dbReference type="Proteomes" id="UP000886611"/>
    </source>
</evidence>
<dbReference type="PANTHER" id="PTHR14340:SF13">
    <property type="entry name" value="TITIN"/>
    <property type="match status" value="1"/>
</dbReference>
<dbReference type="GO" id="GO:0031430">
    <property type="term" value="C:M band"/>
    <property type="evidence" value="ECO:0007669"/>
    <property type="project" value="TreeGrafter"/>
</dbReference>
<dbReference type="PRINTS" id="PR00014">
    <property type="entry name" value="FNTYPEIII"/>
</dbReference>
<dbReference type="GO" id="GO:0045214">
    <property type="term" value="P:sarcomere organization"/>
    <property type="evidence" value="ECO:0007669"/>
    <property type="project" value="TreeGrafter"/>
</dbReference>
<dbReference type="GO" id="GO:0008307">
    <property type="term" value="F:structural constituent of muscle"/>
    <property type="evidence" value="ECO:0007669"/>
    <property type="project" value="TreeGrafter"/>
</dbReference>
<dbReference type="Proteomes" id="UP000886611">
    <property type="component" value="Unassembled WGS sequence"/>
</dbReference>
<keyword evidence="1" id="KW-0677">Repeat</keyword>
<evidence type="ECO:0000313" key="4">
    <source>
        <dbReference type="EMBL" id="KAG2470302.1"/>
    </source>
</evidence>
<organism evidence="4 5">
    <name type="scientific">Polypterus senegalus</name>
    <name type="common">Senegal bichir</name>
    <dbReference type="NCBI Taxonomy" id="55291"/>
    <lineage>
        <taxon>Eukaryota</taxon>
        <taxon>Metazoa</taxon>
        <taxon>Chordata</taxon>
        <taxon>Craniata</taxon>
        <taxon>Vertebrata</taxon>
        <taxon>Euteleostomi</taxon>
        <taxon>Actinopterygii</taxon>
        <taxon>Polypteriformes</taxon>
        <taxon>Polypteridae</taxon>
        <taxon>Polypterus</taxon>
    </lineage>
</organism>
<evidence type="ECO:0000259" key="3">
    <source>
        <dbReference type="PROSITE" id="PS50853"/>
    </source>
</evidence>
<dbReference type="InterPro" id="IPR003961">
    <property type="entry name" value="FN3_dom"/>
</dbReference>
<evidence type="ECO:0000256" key="2">
    <source>
        <dbReference type="ARBA" id="ARBA00023319"/>
    </source>
</evidence>
<dbReference type="GO" id="GO:0048738">
    <property type="term" value="P:cardiac muscle tissue development"/>
    <property type="evidence" value="ECO:0007669"/>
    <property type="project" value="TreeGrafter"/>
</dbReference>
<dbReference type="SMART" id="SM00060">
    <property type="entry name" value="FN3"/>
    <property type="match status" value="3"/>
</dbReference>
<feature type="non-terminal residue" evidence="4">
    <location>
        <position position="436"/>
    </location>
</feature>
<accession>A0A8X7XLQ3</accession>
<feature type="domain" description="Fibronectin type-III" evidence="3">
    <location>
        <begin position="156"/>
        <end position="256"/>
    </location>
</feature>
<keyword evidence="5" id="KW-1185">Reference proteome</keyword>
<comment type="caution">
    <text evidence="4">The sequence shown here is derived from an EMBL/GenBank/DDBJ whole genome shotgun (WGS) entry which is preliminary data.</text>
</comment>
<proteinExistence type="predicted"/>